<evidence type="ECO:0000313" key="1">
    <source>
        <dbReference type="EMBL" id="KAK0955610.1"/>
    </source>
</evidence>
<dbReference type="EMBL" id="NAJP01000058">
    <property type="protein sequence ID" value="TKA36603.1"/>
    <property type="molecule type" value="Genomic_DNA"/>
</dbReference>
<proteinExistence type="predicted"/>
<gene>
    <name evidence="2" type="ORF">B0A54_11846</name>
    <name evidence="1" type="ORF">LTR91_022780</name>
</gene>
<name>A0A4U0ULN6_9PEZI</name>
<organism evidence="2 3">
    <name type="scientific">Friedmanniomyces endolithicus</name>
    <dbReference type="NCBI Taxonomy" id="329885"/>
    <lineage>
        <taxon>Eukaryota</taxon>
        <taxon>Fungi</taxon>
        <taxon>Dikarya</taxon>
        <taxon>Ascomycota</taxon>
        <taxon>Pezizomycotina</taxon>
        <taxon>Dothideomycetes</taxon>
        <taxon>Dothideomycetidae</taxon>
        <taxon>Mycosphaerellales</taxon>
        <taxon>Teratosphaeriaceae</taxon>
        <taxon>Friedmanniomyces</taxon>
    </lineage>
</organism>
<evidence type="ECO:0000313" key="4">
    <source>
        <dbReference type="Proteomes" id="UP001175353"/>
    </source>
</evidence>
<evidence type="ECO:0000313" key="3">
    <source>
        <dbReference type="Proteomes" id="UP000310066"/>
    </source>
</evidence>
<sequence length="194" mass="22278">MNIRNQAKLEAKMLPTTADDEPFSLLTLPPEIWTRIGKNVIDSAPRVQGWPFMGPIVLLRSHQEVGAKLYQPAITRTCRELRAELLPYFYASRIRFNIYFRHHQAYTDDPMNQDKCAWLKSIGSAGRQCLTEVALCCEPDRVQLGLRYLREILDDEDVSCEVELSDPPMETEYARECAAISRMYGPSTYPLVFT</sequence>
<keyword evidence="4" id="KW-1185">Reference proteome</keyword>
<protein>
    <submittedName>
        <fullName evidence="2">Uncharacterized protein</fullName>
    </submittedName>
</protein>
<evidence type="ECO:0000313" key="2">
    <source>
        <dbReference type="EMBL" id="TKA36603.1"/>
    </source>
</evidence>
<reference evidence="1" key="2">
    <citation type="submission" date="2023-06" db="EMBL/GenBank/DDBJ databases">
        <title>Black Yeasts Isolated from many extreme environments.</title>
        <authorList>
            <person name="Coleine C."/>
            <person name="Stajich J.E."/>
            <person name="Selbmann L."/>
        </authorList>
    </citation>
    <scope>NUCLEOTIDE SEQUENCE</scope>
    <source>
        <strain evidence="1">CCFEE 5200</strain>
    </source>
</reference>
<dbReference type="OrthoDB" id="3814850at2759"/>
<dbReference type="AlphaFoldDB" id="A0A4U0ULN6"/>
<dbReference type="EMBL" id="JAUJLE010000463">
    <property type="protein sequence ID" value="KAK0955610.1"/>
    <property type="molecule type" value="Genomic_DNA"/>
</dbReference>
<dbReference type="Proteomes" id="UP000310066">
    <property type="component" value="Unassembled WGS sequence"/>
</dbReference>
<accession>A0A4U0ULN6</accession>
<comment type="caution">
    <text evidence="2">The sequence shown here is derived from an EMBL/GenBank/DDBJ whole genome shotgun (WGS) entry which is preliminary data.</text>
</comment>
<reference evidence="2 3" key="1">
    <citation type="submission" date="2017-03" db="EMBL/GenBank/DDBJ databases">
        <title>Genomes of endolithic fungi from Antarctica.</title>
        <authorList>
            <person name="Coleine C."/>
            <person name="Masonjones S."/>
            <person name="Stajich J.E."/>
        </authorList>
    </citation>
    <scope>NUCLEOTIDE SEQUENCE [LARGE SCALE GENOMIC DNA]</scope>
    <source>
        <strain evidence="2 3">CCFEE 5311</strain>
    </source>
</reference>
<dbReference type="Proteomes" id="UP001175353">
    <property type="component" value="Unassembled WGS sequence"/>
</dbReference>